<protein>
    <submittedName>
        <fullName evidence="1">Chromosome 4, complete genome</fullName>
    </submittedName>
</protein>
<sequence length="81" mass="9326">MGELNQMCFLPTYERKVSKALVDNENRFLGGLELIYGSWSYDNPKFGWILEGDQYVVKVMADEPKGLEAKLKEIGRIKQEP</sequence>
<dbReference type="EnsemblFungi" id="CEF82787">
    <property type="protein sequence ID" value="CEF82787"/>
    <property type="gene ID" value="FGRRES_15445"/>
</dbReference>
<proteinExistence type="predicted"/>
<reference key="3">
    <citation type="submission" date="2014-02" db="EMBL/GenBank/DDBJ databases">
        <title>A revised Fusarium graminearum genomic reference sequence using whole shotgun re-sequencing.</title>
        <authorList>
            <person name="King R."/>
            <person name="Urban M."/>
            <person name="Hassani-Pak K."/>
            <person name="Hammond-Kosack K."/>
        </authorList>
    </citation>
    <scope>NUCLEOTIDE SEQUENCE</scope>
    <source>
        <strain>PH-1</strain>
    </source>
</reference>
<dbReference type="VEuPathDB" id="FungiDB:FGRAMPH1_01G25465"/>
<gene>
    <name evidence="1" type="ORF">FGRAMPH1_01T25465</name>
</gene>
<evidence type="ECO:0000313" key="1">
    <source>
        <dbReference type="EMBL" id="CEF82787.1"/>
    </source>
</evidence>
<organism evidence="2">
    <name type="scientific">Gibberella zeae (strain ATCC MYA-4620 / CBS 123657 / FGSC 9075 / NRRL 31084 / PH-1)</name>
    <name type="common">Wheat head blight fungus</name>
    <name type="synonym">Fusarium graminearum</name>
    <dbReference type="NCBI Taxonomy" id="229533"/>
    <lineage>
        <taxon>Eukaryota</taxon>
        <taxon>Fungi</taxon>
        <taxon>Dikarya</taxon>
        <taxon>Ascomycota</taxon>
        <taxon>Pezizomycotina</taxon>
        <taxon>Sordariomycetes</taxon>
        <taxon>Hypocreomycetidae</taxon>
        <taxon>Hypocreales</taxon>
        <taxon>Nectriaceae</taxon>
        <taxon>Fusarium</taxon>
    </lineage>
</organism>
<accession>A0A0E0S8M4</accession>
<dbReference type="AlphaFoldDB" id="A0A0E0S8M4"/>
<dbReference type="Proteomes" id="UP000070720">
    <property type="component" value="Chromosome 4"/>
</dbReference>
<name>A0A0E0S8M4_GIBZE</name>
<evidence type="ECO:0000313" key="3">
    <source>
        <dbReference type="Proteomes" id="UP000070720"/>
    </source>
</evidence>
<dbReference type="EMBL" id="HG970335">
    <property type="protein sequence ID" value="CEF82787.1"/>
    <property type="molecule type" value="Genomic_DNA"/>
</dbReference>
<reference evidence="2 3" key="2">
    <citation type="journal article" date="2010" name="Nature">
        <title>Comparative genomics reveals mobile pathogenicity chromosomes in Fusarium.</title>
        <authorList>
            <person name="Ma L.J."/>
            <person name="van der Does H.C."/>
            <person name="Borkovich K.A."/>
            <person name="Coleman J.J."/>
            <person name="Daboussi M.J."/>
            <person name="Di Pietro A."/>
            <person name="Dufresne M."/>
            <person name="Freitag M."/>
            <person name="Grabherr M."/>
            <person name="Henrissat B."/>
            <person name="Houterman P.M."/>
            <person name="Kang S."/>
            <person name="Shim W.B."/>
            <person name="Woloshuk C."/>
            <person name="Xie X."/>
            <person name="Xu J.R."/>
            <person name="Antoniw J."/>
            <person name="Baker S.E."/>
            <person name="Bluhm B.H."/>
            <person name="Breakspear A."/>
            <person name="Brown D.W."/>
            <person name="Butchko R.A."/>
            <person name="Chapman S."/>
            <person name="Coulson R."/>
            <person name="Coutinho P.M."/>
            <person name="Danchin E.G."/>
            <person name="Diener A."/>
            <person name="Gale L.R."/>
            <person name="Gardiner D.M."/>
            <person name="Goff S."/>
            <person name="Hammond-Kosack K.E."/>
            <person name="Hilburn K."/>
            <person name="Hua-Van A."/>
            <person name="Jonkers W."/>
            <person name="Kazan K."/>
            <person name="Kodira C.D."/>
            <person name="Koehrsen M."/>
            <person name="Kumar L."/>
            <person name="Lee Y.H."/>
            <person name="Li L."/>
            <person name="Manners J.M."/>
            <person name="Miranda-Saavedra D."/>
            <person name="Mukherjee M."/>
            <person name="Park G."/>
            <person name="Park J."/>
            <person name="Park S.Y."/>
            <person name="Proctor R.H."/>
            <person name="Regev A."/>
            <person name="Ruiz-Roldan M.C."/>
            <person name="Sain D."/>
            <person name="Sakthikumar S."/>
            <person name="Sykes S."/>
            <person name="Schwartz D.C."/>
            <person name="Turgeon B.G."/>
            <person name="Wapinski I."/>
            <person name="Yoder O."/>
            <person name="Young S."/>
            <person name="Zeng Q."/>
            <person name="Zhou S."/>
            <person name="Galagan J."/>
            <person name="Cuomo C.A."/>
            <person name="Kistler H.C."/>
            <person name="Rep M."/>
        </authorList>
    </citation>
    <scope>GENOME REANNOTATION</scope>
    <source>
        <strain evidence="3">ATCC MYA-4620 / CBS 123657 / FGSC 9075 / NRRL 31084 / PH-1</strain>
        <strain evidence="2">PH-1 / ATCC MYA-4620 / FGSC 9075 / NRRL 31084</strain>
    </source>
</reference>
<reference evidence="2 3" key="1">
    <citation type="journal article" date="2007" name="Science">
        <title>The Fusarium graminearum genome reveals a link between localized polymorphism and pathogen specialization.</title>
        <authorList>
            <person name="Cuomo C.A."/>
            <person name="Gueldener U."/>
            <person name="Xu J.-R."/>
            <person name="Trail F."/>
            <person name="Turgeon B.G."/>
            <person name="Di Pietro A."/>
            <person name="Walton J.D."/>
            <person name="Ma L.-J."/>
            <person name="Baker S.E."/>
            <person name="Rep M."/>
            <person name="Adam G."/>
            <person name="Antoniw J."/>
            <person name="Baldwin T."/>
            <person name="Calvo S.E."/>
            <person name="Chang Y.-L."/>
            <person name="DeCaprio D."/>
            <person name="Gale L.R."/>
            <person name="Gnerre S."/>
            <person name="Goswami R.S."/>
            <person name="Hammond-Kosack K."/>
            <person name="Harris L.J."/>
            <person name="Hilburn K."/>
            <person name="Kennell J.C."/>
            <person name="Kroken S."/>
            <person name="Magnuson J.K."/>
            <person name="Mannhaupt G."/>
            <person name="Mauceli E.W."/>
            <person name="Mewes H.-W."/>
            <person name="Mitterbauer R."/>
            <person name="Muehlbauer G."/>
            <person name="Muensterkoetter M."/>
            <person name="Nelson D."/>
            <person name="O'Donnell K."/>
            <person name="Ouellet T."/>
            <person name="Qi W."/>
            <person name="Quesneville H."/>
            <person name="Roncero M.I.G."/>
            <person name="Seong K.-Y."/>
            <person name="Tetko I.V."/>
            <person name="Urban M."/>
            <person name="Waalwijk C."/>
            <person name="Ward T.J."/>
            <person name="Yao J."/>
            <person name="Birren B.W."/>
            <person name="Kistler H.C."/>
        </authorList>
    </citation>
    <scope>NUCLEOTIDE SEQUENCE [LARGE SCALE GENOMIC DNA]</scope>
    <source>
        <strain evidence="3">ATCC MYA-4620 / CBS 123657 / FGSC 9075 / NRRL 31084 / PH-1</strain>
        <strain evidence="2">PH-1 / ATCC MYA-4620 / FGSC 9075 / NRRL 31084</strain>
    </source>
</reference>
<keyword evidence="3" id="KW-1185">Reference proteome</keyword>
<dbReference type="InParanoid" id="A0A0E0S8M4"/>
<reference evidence="2" key="5">
    <citation type="submission" date="2017-01" db="UniProtKB">
        <authorList>
            <consortium name="EnsemblFungi"/>
        </authorList>
    </citation>
    <scope>IDENTIFICATION</scope>
    <source>
        <strain evidence="2">PH-1 / ATCC MYA-4620 / FGSC 9075 / NRRL 31084</strain>
    </source>
</reference>
<evidence type="ECO:0000313" key="2">
    <source>
        <dbReference type="EnsemblFungi" id="CEF82787"/>
    </source>
</evidence>
<reference evidence="1 3" key="4">
    <citation type="journal article" date="2015" name="BMC Genomics">
        <title>The completed genome sequence of the pathogenic ascomycete fungus Fusarium graminearum.</title>
        <authorList>
            <person name="King R."/>
            <person name="Urban M."/>
            <person name="Hammond-Kosack M.C."/>
            <person name="Hassani-Pak K."/>
            <person name="Hammond-Kosack K.E."/>
        </authorList>
    </citation>
    <scope>NUCLEOTIDE SEQUENCE [LARGE SCALE GENOMIC DNA]</scope>
    <source>
        <strain evidence="3">ATCC MYA-4620 / CBS 123657 / FGSC 9075 / NRRL 31084 / PH-1</strain>
        <strain evidence="1">PH-1</strain>
    </source>
</reference>